<dbReference type="Gene3D" id="2.40.110.10">
    <property type="entry name" value="Butyryl-CoA Dehydrogenase, subunit A, domain 2"/>
    <property type="match status" value="1"/>
</dbReference>
<comment type="similarity">
    <text evidence="2">Belongs to the acyl-CoA dehydrogenase family.</text>
</comment>
<evidence type="ECO:0000256" key="2">
    <source>
        <dbReference type="ARBA" id="ARBA00009347"/>
    </source>
</evidence>
<dbReference type="EMBL" id="UINC01167460">
    <property type="protein sequence ID" value="SVD69984.1"/>
    <property type="molecule type" value="Genomic_DNA"/>
</dbReference>
<evidence type="ECO:0000256" key="5">
    <source>
        <dbReference type="ARBA" id="ARBA00023002"/>
    </source>
</evidence>
<keyword evidence="4" id="KW-0274">FAD</keyword>
<dbReference type="InterPro" id="IPR013786">
    <property type="entry name" value="AcylCoA_DH/ox_N"/>
</dbReference>
<dbReference type="PANTHER" id="PTHR43884">
    <property type="entry name" value="ACYL-COA DEHYDROGENASE"/>
    <property type="match status" value="1"/>
</dbReference>
<dbReference type="Gene3D" id="1.10.540.10">
    <property type="entry name" value="Acyl-CoA dehydrogenase/oxidase, N-terminal domain"/>
    <property type="match status" value="1"/>
</dbReference>
<evidence type="ECO:0008006" key="10">
    <source>
        <dbReference type="Google" id="ProtNLM"/>
    </source>
</evidence>
<dbReference type="InterPro" id="IPR036250">
    <property type="entry name" value="AcylCo_DH-like_C"/>
</dbReference>
<dbReference type="Pfam" id="PF02771">
    <property type="entry name" value="Acyl-CoA_dh_N"/>
    <property type="match status" value="1"/>
</dbReference>
<sequence>YVREMEEDERGYTPELWTKIAEQGWLGLIIPEQYGGVELEFQDLVVLLEEMGRYMLPGPFFSTVVLGGMSIMDAGSEEQKQEYLPRIAEGQIIMTLALTEPSARWDAAGVELTATATGDSYTLNGTKLFVQNAHVSDYMVVAARTGISEENISLFVVPTQSDGITQTLLKTIASDRQSEVVFNDVKVPSSALLGEENKGWETIQKVMQWGAIGKCAEMSGGGQQVLDMTVDYAKQRTQFGRPIGSFQAIQHHCANMATDVEGSKFITYQA</sequence>
<dbReference type="Gene3D" id="1.20.140.10">
    <property type="entry name" value="Butyryl-CoA Dehydrogenase, subunit A, domain 3"/>
    <property type="match status" value="1"/>
</dbReference>
<dbReference type="CDD" id="cd00567">
    <property type="entry name" value="ACAD"/>
    <property type="match status" value="1"/>
</dbReference>
<reference evidence="9" key="1">
    <citation type="submission" date="2018-05" db="EMBL/GenBank/DDBJ databases">
        <authorList>
            <person name="Lanie J.A."/>
            <person name="Ng W.-L."/>
            <person name="Kazmierczak K.M."/>
            <person name="Andrzejewski T.M."/>
            <person name="Davidsen T.M."/>
            <person name="Wayne K.J."/>
            <person name="Tettelin H."/>
            <person name="Glass J.I."/>
            <person name="Rusch D."/>
            <person name="Podicherti R."/>
            <person name="Tsui H.-C.T."/>
            <person name="Winkler M.E."/>
        </authorList>
    </citation>
    <scope>NUCLEOTIDE SEQUENCE</scope>
</reference>
<evidence type="ECO:0000259" key="6">
    <source>
        <dbReference type="Pfam" id="PF00441"/>
    </source>
</evidence>
<protein>
    <recommendedName>
        <fullName evidence="10">Acyl-CoA dehydrogenase</fullName>
    </recommendedName>
</protein>
<feature type="non-terminal residue" evidence="9">
    <location>
        <position position="1"/>
    </location>
</feature>
<evidence type="ECO:0000259" key="7">
    <source>
        <dbReference type="Pfam" id="PF02770"/>
    </source>
</evidence>
<evidence type="ECO:0000259" key="8">
    <source>
        <dbReference type="Pfam" id="PF02771"/>
    </source>
</evidence>
<evidence type="ECO:0000313" key="9">
    <source>
        <dbReference type="EMBL" id="SVD69984.1"/>
    </source>
</evidence>
<dbReference type="SUPFAM" id="SSF47203">
    <property type="entry name" value="Acyl-CoA dehydrogenase C-terminal domain-like"/>
    <property type="match status" value="1"/>
</dbReference>
<dbReference type="Pfam" id="PF02770">
    <property type="entry name" value="Acyl-CoA_dh_M"/>
    <property type="match status" value="1"/>
</dbReference>
<feature type="non-terminal residue" evidence="9">
    <location>
        <position position="270"/>
    </location>
</feature>
<dbReference type="AlphaFoldDB" id="A0A382XGK1"/>
<name>A0A382XGK1_9ZZZZ</name>
<dbReference type="GO" id="GO:0050660">
    <property type="term" value="F:flavin adenine dinucleotide binding"/>
    <property type="evidence" value="ECO:0007669"/>
    <property type="project" value="InterPro"/>
</dbReference>
<dbReference type="InterPro" id="IPR009075">
    <property type="entry name" value="AcylCo_DH/oxidase_C"/>
</dbReference>
<comment type="cofactor">
    <cofactor evidence="1">
        <name>FAD</name>
        <dbReference type="ChEBI" id="CHEBI:57692"/>
    </cofactor>
</comment>
<proteinExistence type="inferred from homology"/>
<feature type="domain" description="Acyl-CoA dehydrogenase/oxidase C-terminal" evidence="6">
    <location>
        <begin position="197"/>
        <end position="270"/>
    </location>
</feature>
<dbReference type="InterPro" id="IPR037069">
    <property type="entry name" value="AcylCoA_DH/ox_N_sf"/>
</dbReference>
<evidence type="ECO:0000256" key="1">
    <source>
        <dbReference type="ARBA" id="ARBA00001974"/>
    </source>
</evidence>
<dbReference type="GO" id="GO:0003995">
    <property type="term" value="F:acyl-CoA dehydrogenase activity"/>
    <property type="evidence" value="ECO:0007669"/>
    <property type="project" value="TreeGrafter"/>
</dbReference>
<dbReference type="InterPro" id="IPR009100">
    <property type="entry name" value="AcylCoA_DH/oxidase_NM_dom_sf"/>
</dbReference>
<keyword evidence="5" id="KW-0560">Oxidoreductase</keyword>
<feature type="domain" description="Acyl-CoA oxidase/dehydrogenase middle" evidence="7">
    <location>
        <begin position="96"/>
        <end position="185"/>
    </location>
</feature>
<dbReference type="Pfam" id="PF00441">
    <property type="entry name" value="Acyl-CoA_dh_1"/>
    <property type="match status" value="1"/>
</dbReference>
<keyword evidence="3" id="KW-0285">Flavoprotein</keyword>
<dbReference type="InterPro" id="IPR006091">
    <property type="entry name" value="Acyl-CoA_Oxase/DH_mid-dom"/>
</dbReference>
<evidence type="ECO:0000256" key="3">
    <source>
        <dbReference type="ARBA" id="ARBA00022630"/>
    </source>
</evidence>
<evidence type="ECO:0000256" key="4">
    <source>
        <dbReference type="ARBA" id="ARBA00022827"/>
    </source>
</evidence>
<feature type="domain" description="Acyl-CoA dehydrogenase/oxidase N-terminal" evidence="8">
    <location>
        <begin position="2"/>
        <end position="91"/>
    </location>
</feature>
<gene>
    <name evidence="9" type="ORF">METZ01_LOCUS422838</name>
</gene>
<dbReference type="SUPFAM" id="SSF56645">
    <property type="entry name" value="Acyl-CoA dehydrogenase NM domain-like"/>
    <property type="match status" value="1"/>
</dbReference>
<accession>A0A382XGK1</accession>
<organism evidence="9">
    <name type="scientific">marine metagenome</name>
    <dbReference type="NCBI Taxonomy" id="408172"/>
    <lineage>
        <taxon>unclassified sequences</taxon>
        <taxon>metagenomes</taxon>
        <taxon>ecological metagenomes</taxon>
    </lineage>
</organism>
<dbReference type="InterPro" id="IPR046373">
    <property type="entry name" value="Acyl-CoA_Oxase/DH_mid-dom_sf"/>
</dbReference>
<dbReference type="PANTHER" id="PTHR43884:SF20">
    <property type="entry name" value="ACYL-COA DEHYDROGENASE FADE28"/>
    <property type="match status" value="1"/>
</dbReference>